<feature type="domain" description="PspA-associated" evidence="1">
    <location>
        <begin position="1"/>
        <end position="96"/>
    </location>
</feature>
<name>A0A7H0H728_9ACTN</name>
<protein>
    <recommendedName>
        <fullName evidence="1">PspA-associated domain-containing protein</fullName>
    </recommendedName>
</protein>
<evidence type="ECO:0000313" key="2">
    <source>
        <dbReference type="EMBL" id="QNP56344.1"/>
    </source>
</evidence>
<evidence type="ECO:0000259" key="1">
    <source>
        <dbReference type="Pfam" id="PF22743"/>
    </source>
</evidence>
<organism evidence="2 3">
    <name type="scientific">Tessaracoccus defluvii</name>
    <dbReference type="NCBI Taxonomy" id="1285901"/>
    <lineage>
        <taxon>Bacteria</taxon>
        <taxon>Bacillati</taxon>
        <taxon>Actinomycetota</taxon>
        <taxon>Actinomycetes</taxon>
        <taxon>Propionibacteriales</taxon>
        <taxon>Propionibacteriaceae</taxon>
        <taxon>Tessaracoccus</taxon>
    </lineage>
</organism>
<dbReference type="Pfam" id="PF22743">
    <property type="entry name" value="PspAA"/>
    <property type="match status" value="1"/>
</dbReference>
<evidence type="ECO:0000313" key="3">
    <source>
        <dbReference type="Proteomes" id="UP000516117"/>
    </source>
</evidence>
<reference evidence="2 3" key="1">
    <citation type="submission" date="2020-08" db="EMBL/GenBank/DDBJ databases">
        <title>Genome sequence of Tessaracoccus defluvii JCM 17540T.</title>
        <authorList>
            <person name="Hyun D.-W."/>
            <person name="Bae J.-W."/>
        </authorList>
    </citation>
    <scope>NUCLEOTIDE SEQUENCE [LARGE SCALE GENOMIC DNA]</scope>
    <source>
        <strain evidence="2 3">JCM 17540</strain>
    </source>
</reference>
<dbReference type="Proteomes" id="UP000516117">
    <property type="component" value="Chromosome"/>
</dbReference>
<proteinExistence type="predicted"/>
<dbReference type="KEGG" id="tdf:H9L22_02440"/>
<keyword evidence="3" id="KW-1185">Reference proteome</keyword>
<dbReference type="AlphaFoldDB" id="A0A7H0H728"/>
<dbReference type="InterPro" id="IPR054437">
    <property type="entry name" value="PspA-assoc_dom"/>
</dbReference>
<dbReference type="EMBL" id="CP060789">
    <property type="protein sequence ID" value="QNP56344.1"/>
    <property type="molecule type" value="Genomic_DNA"/>
</dbReference>
<gene>
    <name evidence="2" type="ORF">H9L22_02440</name>
</gene>
<accession>A0A7H0H728</accession>
<sequence>MIVRVLGQGQWLLEPEHLLELNGLDQELEARVSAGDEEGMRAALQGLVDGVRRLGVEVPDDVIAESDLVLPDVDLTLDEVKELLAETSEYYGLIPDGDGDLHEDGDASSAAL</sequence>
<dbReference type="RefSeq" id="WP_187721454.1">
    <property type="nucleotide sequence ID" value="NZ_BAABBL010000001.1"/>
</dbReference>